<sequence>MICARLPRCRPIRANEVTLLPEPDSPTIPRAPPAGTSKERPFTAWTSPSIIGNVTRRSSTRTTGDRFMEDASL</sequence>
<dbReference type="KEGG" id="nal:B005_5244"/>
<dbReference type="HOGENOM" id="CLU_2701032_0_0_11"/>
<accession>J7LH41</accession>
<gene>
    <name evidence="2" type="ordered locus">B005_5244</name>
</gene>
<evidence type="ECO:0000256" key="1">
    <source>
        <dbReference type="SAM" id="MobiDB-lite"/>
    </source>
</evidence>
<reference evidence="2 3" key="1">
    <citation type="journal article" date="2012" name="J. Bacteriol.">
        <title>Whole-Genome Sequence of Nocardiopsis alba Strain ATCC BAA-2165, Associated with Honeybees.</title>
        <authorList>
            <person name="Qiao J."/>
            <person name="Chen L."/>
            <person name="Li Y."/>
            <person name="Wang J."/>
            <person name="Zhang W."/>
            <person name="Chen S."/>
        </authorList>
    </citation>
    <scope>NUCLEOTIDE SEQUENCE [LARGE SCALE GENOMIC DNA]</scope>
    <source>
        <strain evidence="3">ATCC BAA-2165 / BE74</strain>
    </source>
</reference>
<protein>
    <submittedName>
        <fullName evidence="2">Putative aBC transporter intracellular ATPase subunit</fullName>
    </submittedName>
</protein>
<proteinExistence type="predicted"/>
<feature type="compositionally biased region" description="Basic and acidic residues" evidence="1">
    <location>
        <begin position="63"/>
        <end position="73"/>
    </location>
</feature>
<dbReference type="AlphaFoldDB" id="J7LH41"/>
<feature type="compositionally biased region" description="Pro residues" evidence="1">
    <location>
        <begin position="23"/>
        <end position="32"/>
    </location>
</feature>
<reference evidence="3" key="2">
    <citation type="submission" date="2012-08" db="EMBL/GenBank/DDBJ databases">
        <title>Whole-genome sequence of Nocardiopsis alba strain ATCC BAA-2165 associated with honeybees.</title>
        <authorList>
            <person name="Qiao J."/>
            <person name="Chen L."/>
            <person name="Li Y."/>
            <person name="Wang J."/>
            <person name="Zhang W."/>
            <person name="Chen S."/>
        </authorList>
    </citation>
    <scope>NUCLEOTIDE SEQUENCE [LARGE SCALE GENOMIC DNA]</scope>
    <source>
        <strain evidence="3">ATCC BAA-2165 / BE74</strain>
    </source>
</reference>
<dbReference type="EMBL" id="CP003788">
    <property type="protein sequence ID" value="AFR10805.1"/>
    <property type="molecule type" value="Genomic_DNA"/>
</dbReference>
<name>J7LH41_NOCAA</name>
<evidence type="ECO:0000313" key="3">
    <source>
        <dbReference type="Proteomes" id="UP000003779"/>
    </source>
</evidence>
<organism evidence="2 3">
    <name type="scientific">Nocardiopsis alba (strain ATCC BAA-2165 / BE74)</name>
    <dbReference type="NCBI Taxonomy" id="1205910"/>
    <lineage>
        <taxon>Bacteria</taxon>
        <taxon>Bacillati</taxon>
        <taxon>Actinomycetota</taxon>
        <taxon>Actinomycetes</taxon>
        <taxon>Streptosporangiales</taxon>
        <taxon>Nocardiopsidaceae</taxon>
        <taxon>Nocardiopsis</taxon>
    </lineage>
</organism>
<feature type="region of interest" description="Disordered" evidence="1">
    <location>
        <begin position="20"/>
        <end position="73"/>
    </location>
</feature>
<dbReference type="PATRIC" id="fig|1205910.3.peg.4956"/>
<evidence type="ECO:0000313" key="2">
    <source>
        <dbReference type="EMBL" id="AFR10805.1"/>
    </source>
</evidence>
<dbReference type="Proteomes" id="UP000003779">
    <property type="component" value="Chromosome"/>
</dbReference>